<accession>A0A6J6QDN9</accession>
<proteinExistence type="predicted"/>
<organism evidence="2">
    <name type="scientific">freshwater metagenome</name>
    <dbReference type="NCBI Taxonomy" id="449393"/>
    <lineage>
        <taxon>unclassified sequences</taxon>
        <taxon>metagenomes</taxon>
        <taxon>ecological metagenomes</taxon>
    </lineage>
</organism>
<dbReference type="EMBL" id="CAFBRZ010000031">
    <property type="protein sequence ID" value="CAB5151217.1"/>
    <property type="molecule type" value="Genomic_DNA"/>
</dbReference>
<evidence type="ECO:0000256" key="1">
    <source>
        <dbReference type="SAM" id="Phobius"/>
    </source>
</evidence>
<feature type="transmembrane region" description="Helical" evidence="1">
    <location>
        <begin position="93"/>
        <end position="118"/>
    </location>
</feature>
<keyword evidence="1" id="KW-0812">Transmembrane</keyword>
<keyword evidence="1" id="KW-1133">Transmembrane helix</keyword>
<name>A0A6J6QDN9_9ZZZZ</name>
<evidence type="ECO:0000313" key="2">
    <source>
        <dbReference type="EMBL" id="CAB4709347.1"/>
    </source>
</evidence>
<protein>
    <submittedName>
        <fullName evidence="2">Unannotated protein</fullName>
    </submittedName>
</protein>
<feature type="transmembrane region" description="Helical" evidence="1">
    <location>
        <begin position="30"/>
        <end position="50"/>
    </location>
</feature>
<sequence>MSESGGLVMSGVFSPTRAKIKERTLRTDKWWLQPAITFGVLFSFVIYATFRAFENKYYFTEPLISPFYSPCLSTSCEPGSALSFFGQPFNNKYFGVGISPALFILIFPLGFRMTCYYYRKAYYRAFWMSPPACAVAEPHTKYTGETRAPLILQNSHRWFFYAGLIFNVILTWDTILAFRNGDKEWGHMSVGTLVFLFSTTMLWFYSLSCHTCRHTLGGRLKHFSKHPMRYKAWTFVSVLNHKHPTFAWISLFGVASADIYVRAVASGAITNFYFF</sequence>
<evidence type="ECO:0000313" key="3">
    <source>
        <dbReference type="EMBL" id="CAB5151217.1"/>
    </source>
</evidence>
<keyword evidence="1" id="KW-0472">Membrane</keyword>
<feature type="transmembrane region" description="Helical" evidence="1">
    <location>
        <begin position="158"/>
        <end position="179"/>
    </location>
</feature>
<dbReference type="EMBL" id="CAEZYE010000027">
    <property type="protein sequence ID" value="CAB4709347.1"/>
    <property type="molecule type" value="Genomic_DNA"/>
</dbReference>
<reference evidence="2" key="1">
    <citation type="submission" date="2020-05" db="EMBL/GenBank/DDBJ databases">
        <authorList>
            <person name="Chiriac C."/>
            <person name="Salcher M."/>
            <person name="Ghai R."/>
            <person name="Kavagutti S V."/>
        </authorList>
    </citation>
    <scope>NUCLEOTIDE SEQUENCE</scope>
</reference>
<dbReference type="AlphaFoldDB" id="A0A6J6QDN9"/>
<feature type="transmembrane region" description="Helical" evidence="1">
    <location>
        <begin position="185"/>
        <end position="205"/>
    </location>
</feature>
<gene>
    <name evidence="2" type="ORF">UFOPK2655_00639</name>
    <name evidence="3" type="ORF">UFOPK4444_00670</name>
</gene>